<dbReference type="Gene3D" id="3.40.50.300">
    <property type="entry name" value="P-loop containing nucleotide triphosphate hydrolases"/>
    <property type="match status" value="2"/>
</dbReference>
<dbReference type="SMART" id="SM00382">
    <property type="entry name" value="AAA"/>
    <property type="match status" value="1"/>
</dbReference>
<dbReference type="PROSITE" id="PS50893">
    <property type="entry name" value="ABC_TRANSPORTER_2"/>
    <property type="match status" value="1"/>
</dbReference>
<dbReference type="PANTHER" id="PTHR24223">
    <property type="entry name" value="ATP-BINDING CASSETTE SUB-FAMILY C"/>
    <property type="match status" value="1"/>
</dbReference>
<dbReference type="InterPro" id="IPR027417">
    <property type="entry name" value="P-loop_NTPase"/>
</dbReference>
<dbReference type="CDD" id="cd03244">
    <property type="entry name" value="ABCC_MRP_domain2"/>
    <property type="match status" value="1"/>
</dbReference>
<organism evidence="4 5">
    <name type="scientific">Bos taurus</name>
    <name type="common">Bovine</name>
    <dbReference type="NCBI Taxonomy" id="9913"/>
    <lineage>
        <taxon>Eukaryota</taxon>
        <taxon>Metazoa</taxon>
        <taxon>Chordata</taxon>
        <taxon>Craniata</taxon>
        <taxon>Vertebrata</taxon>
        <taxon>Euteleostomi</taxon>
        <taxon>Mammalia</taxon>
        <taxon>Eutheria</taxon>
        <taxon>Laurasiatheria</taxon>
        <taxon>Artiodactyla</taxon>
        <taxon>Ruminantia</taxon>
        <taxon>Pecora</taxon>
        <taxon>Bovidae</taxon>
        <taxon>Bovinae</taxon>
        <taxon>Bos</taxon>
    </lineage>
</organism>
<dbReference type="AlphaFoldDB" id="A0AAA9SBK3"/>
<keyword evidence="1" id="KW-0547">Nucleotide-binding</keyword>
<evidence type="ECO:0000256" key="2">
    <source>
        <dbReference type="ARBA" id="ARBA00022840"/>
    </source>
</evidence>
<evidence type="ECO:0000313" key="4">
    <source>
        <dbReference type="Ensembl" id="ENSBTAP00000082773.1"/>
    </source>
</evidence>
<dbReference type="Ensembl" id="ENSBTAT00000095554.1">
    <property type="protein sequence ID" value="ENSBTAP00000082773.1"/>
    <property type="gene ID" value="ENSBTAG00000044191.4"/>
</dbReference>
<evidence type="ECO:0000313" key="5">
    <source>
        <dbReference type="Proteomes" id="UP000009136"/>
    </source>
</evidence>
<dbReference type="InterPro" id="IPR050173">
    <property type="entry name" value="ABC_transporter_C-like"/>
</dbReference>
<dbReference type="PANTHER" id="PTHR24223:SF10">
    <property type="entry name" value="ATP-BINDING CASSETTE SUB-FAMILY C MEMBER 12"/>
    <property type="match status" value="1"/>
</dbReference>
<dbReference type="SUPFAM" id="SSF52540">
    <property type="entry name" value="P-loop containing nucleoside triphosphate hydrolases"/>
    <property type="match status" value="1"/>
</dbReference>
<gene>
    <name evidence="4" type="primary">ABCC12</name>
</gene>
<dbReference type="GO" id="GO:0016887">
    <property type="term" value="F:ATP hydrolysis activity"/>
    <property type="evidence" value="ECO:0007669"/>
    <property type="project" value="InterPro"/>
</dbReference>
<dbReference type="InterPro" id="IPR003593">
    <property type="entry name" value="AAA+_ATPase"/>
</dbReference>
<evidence type="ECO:0000259" key="3">
    <source>
        <dbReference type="PROSITE" id="PS50893"/>
    </source>
</evidence>
<keyword evidence="2" id="KW-0067">ATP-binding</keyword>
<proteinExistence type="predicted"/>
<dbReference type="GO" id="GO:0005524">
    <property type="term" value="F:ATP binding"/>
    <property type="evidence" value="ECO:0007669"/>
    <property type="project" value="UniProtKB-KW"/>
</dbReference>
<dbReference type="Pfam" id="PF00005">
    <property type="entry name" value="ABC_tran"/>
    <property type="match status" value="2"/>
</dbReference>
<keyword evidence="5" id="KW-1185">Reference proteome</keyword>
<dbReference type="Proteomes" id="UP000009136">
    <property type="component" value="Chromosome 18"/>
</dbReference>
<name>A0AAA9SBK3_BOVIN</name>
<dbReference type="GeneTree" id="ENSGT00940000159578"/>
<dbReference type="InterPro" id="IPR017871">
    <property type="entry name" value="ABC_transporter-like_CS"/>
</dbReference>
<reference evidence="4" key="3">
    <citation type="submission" date="2025-09" db="UniProtKB">
        <authorList>
            <consortium name="Ensembl"/>
        </authorList>
    </citation>
    <scope>IDENTIFICATION</scope>
    <source>
        <strain evidence="4">Hereford</strain>
    </source>
</reference>
<accession>A0AAA9SBK3</accession>
<reference evidence="4" key="1">
    <citation type="submission" date="2018-03" db="EMBL/GenBank/DDBJ databases">
        <title>ARS-UCD1.2.</title>
        <authorList>
            <person name="Rosen B.D."/>
            <person name="Bickhart D.M."/>
            <person name="Koren S."/>
            <person name="Schnabel R.D."/>
            <person name="Hall R."/>
            <person name="Zimin A."/>
            <person name="Dreischer C."/>
            <person name="Schultheiss S."/>
            <person name="Schroeder S.G."/>
            <person name="Elsik C.G."/>
            <person name="Couldrey C."/>
            <person name="Liu G.E."/>
            <person name="Van Tassell C.P."/>
            <person name="Phillippy A.M."/>
            <person name="Smith T.P.L."/>
            <person name="Medrano J.F."/>
        </authorList>
    </citation>
    <scope>NUCLEOTIDE SEQUENCE [LARGE SCALE GENOMIC DNA]</scope>
    <source>
        <strain evidence="4">Hereford</strain>
    </source>
</reference>
<dbReference type="InterPro" id="IPR003439">
    <property type="entry name" value="ABC_transporter-like_ATP-bd"/>
</dbReference>
<reference evidence="4" key="2">
    <citation type="submission" date="2025-08" db="UniProtKB">
        <authorList>
            <consortium name="Ensembl"/>
        </authorList>
    </citation>
    <scope>IDENTIFICATION</scope>
    <source>
        <strain evidence="4">Hereford</strain>
    </source>
</reference>
<feature type="domain" description="ABC transporter" evidence="3">
    <location>
        <begin position="1"/>
        <end position="197"/>
    </location>
</feature>
<evidence type="ECO:0000256" key="1">
    <source>
        <dbReference type="ARBA" id="ARBA00022741"/>
    </source>
</evidence>
<dbReference type="PROSITE" id="PS00211">
    <property type="entry name" value="ABC_TRANSPORTER_1"/>
    <property type="match status" value="1"/>
</dbReference>
<dbReference type="FunFam" id="3.40.50.300:FF:003492">
    <property type="entry name" value="AGAP012735-PA"/>
    <property type="match status" value="1"/>
</dbReference>
<protein>
    <submittedName>
        <fullName evidence="4">ATP binding cassette subfamily C member 12</fullName>
    </submittedName>
</protein>
<sequence length="204" mass="22319">MRYRDDSPLVLNGLNLNIQSGQTVGIVGRTGSGKSSLGMALFRLVEPTGGTILIDGVDICTVDLEDLRTKLTVIPQDPVLFIMKLPEKLQAEVTENGENFSVGERQLLCMARALLRDSKIILLDEATASMDSKTDTLVQNTIKDAFKDCTVLTIAHRLNTVLNCDRVLVMENGKVVEFDKPEVLAEKPGSAFSMLLAAENKVRI</sequence>